<reference evidence="3 4" key="1">
    <citation type="submission" date="2019-07" db="EMBL/GenBank/DDBJ databases">
        <title>Genome sequencing of the stress-tolerant strain Azospirillum brasilense Az19.</title>
        <authorList>
            <person name="Maroniche G.A."/>
            <person name="Garcia J.E."/>
            <person name="Pagnussat L."/>
            <person name="Amenta M."/>
            <person name="Creus C.M."/>
        </authorList>
    </citation>
    <scope>NUCLEOTIDE SEQUENCE [LARGE SCALE GENOMIC DNA]</scope>
    <source>
        <strain evidence="3 4">Az19</strain>
    </source>
</reference>
<proteinExistence type="predicted"/>
<dbReference type="Pfam" id="PF06054">
    <property type="entry name" value="CoiA_nuc"/>
    <property type="match status" value="1"/>
</dbReference>
<evidence type="ECO:0000256" key="1">
    <source>
        <dbReference type="SAM" id="MobiDB-lite"/>
    </source>
</evidence>
<accession>A0A5B0KQY2</accession>
<evidence type="ECO:0000313" key="4">
    <source>
        <dbReference type="Proteomes" id="UP000325333"/>
    </source>
</evidence>
<feature type="region of interest" description="Disordered" evidence="1">
    <location>
        <begin position="1"/>
        <end position="31"/>
    </location>
</feature>
<dbReference type="Proteomes" id="UP000325333">
    <property type="component" value="Unassembled WGS sequence"/>
</dbReference>
<evidence type="ECO:0000313" key="3">
    <source>
        <dbReference type="EMBL" id="KAA1053848.1"/>
    </source>
</evidence>
<protein>
    <recommendedName>
        <fullName evidence="2">Competence protein CoiA nuclease-like domain-containing protein</fullName>
    </recommendedName>
</protein>
<gene>
    <name evidence="3" type="ORF">FH063_002430</name>
</gene>
<dbReference type="EMBL" id="VEWN01000013">
    <property type="protein sequence ID" value="KAA1053848.1"/>
    <property type="molecule type" value="Genomic_DNA"/>
</dbReference>
<dbReference type="AlphaFoldDB" id="A0A5B0KQY2"/>
<feature type="domain" description="Competence protein CoiA nuclease-like" evidence="2">
    <location>
        <begin position="134"/>
        <end position="216"/>
    </location>
</feature>
<sequence>MQPNASRATSTFLSSQPRRRTSGLQPEDGRPERHIVRSWRIPLLMAPPRDGLSFGQYRASGVESAAMPLLAFSASGVRFPSWSMTNAEWDALKAEYRELRLTASCCSNAVVPVVSSRGWRFYRHAPGIVCDHRESPEHIVAKTLAARAADDLGLDVTTEACGPDGCWRADVLIRHPARGWSVALEIQMSRCPLDEIERRQAAYAADAVRGAWLVGFRLPDYEPNRDLPLFRLVPLRNGILDPWVDRGDGEPTSISDFVTLLLTRRVVLREPPSHTLSLSVVGSPSTCWRCFQHQILLVSFVNAPAGVLAPKGWLLAKDLAKVSKIHTAYRQAVPMLLRTVPELTVLRPPRRMEAQPDLQAYCPTCDAPQSLYRLSQDLLDPLRQRCWTLQEGREWSLRERVRPRWDWPNGPVMDWP</sequence>
<comment type="caution">
    <text evidence="3">The sequence shown here is derived from an EMBL/GenBank/DDBJ whole genome shotgun (WGS) entry which is preliminary data.</text>
</comment>
<organism evidence="3 4">
    <name type="scientific">Azospirillum argentinense</name>
    <dbReference type="NCBI Taxonomy" id="2970906"/>
    <lineage>
        <taxon>Bacteria</taxon>
        <taxon>Pseudomonadati</taxon>
        <taxon>Pseudomonadota</taxon>
        <taxon>Alphaproteobacteria</taxon>
        <taxon>Rhodospirillales</taxon>
        <taxon>Azospirillaceae</taxon>
        <taxon>Azospirillum</taxon>
    </lineage>
</organism>
<feature type="compositionally biased region" description="Polar residues" evidence="1">
    <location>
        <begin position="1"/>
        <end position="16"/>
    </location>
</feature>
<name>A0A5B0KQY2_9PROT</name>
<dbReference type="InterPro" id="IPR010330">
    <property type="entry name" value="CoiA_nuc"/>
</dbReference>
<evidence type="ECO:0000259" key="2">
    <source>
        <dbReference type="Pfam" id="PF06054"/>
    </source>
</evidence>